<protein>
    <submittedName>
        <fullName evidence="1">Uncharacterized protein</fullName>
    </submittedName>
</protein>
<evidence type="ECO:0000313" key="1">
    <source>
        <dbReference type="EMBL" id="RXV65056.1"/>
    </source>
</evidence>
<gene>
    <name evidence="1" type="ORF">D1006_33345</name>
</gene>
<name>A0A4Q2A6Q4_9BURK</name>
<proteinExistence type="predicted"/>
<dbReference type="AlphaFoldDB" id="A0A4Q2A6Q4"/>
<organism evidence="1 2">
    <name type="scientific">Burkholderia stabilis</name>
    <dbReference type="NCBI Taxonomy" id="95485"/>
    <lineage>
        <taxon>Bacteria</taxon>
        <taxon>Pseudomonadati</taxon>
        <taxon>Pseudomonadota</taxon>
        <taxon>Betaproteobacteria</taxon>
        <taxon>Burkholderiales</taxon>
        <taxon>Burkholderiaceae</taxon>
        <taxon>Burkholderia</taxon>
        <taxon>Burkholderia cepacia complex</taxon>
    </lineage>
</organism>
<sequence length="67" mass="7399">MLQPLPSVQVAMPRNCGKLRVVDNQNAFDGPLSNIGRKLEGTFHIKFAEIHAGINHLDTLRIDSFVG</sequence>
<evidence type="ECO:0000313" key="2">
    <source>
        <dbReference type="Proteomes" id="UP000289650"/>
    </source>
</evidence>
<accession>A0A4Q2A6Q4</accession>
<dbReference type="EMBL" id="QWEX01000003">
    <property type="protein sequence ID" value="RXV65056.1"/>
    <property type="molecule type" value="Genomic_DNA"/>
</dbReference>
<dbReference type="Proteomes" id="UP000289650">
    <property type="component" value="Unassembled WGS sequence"/>
</dbReference>
<comment type="caution">
    <text evidence="1">The sequence shown here is derived from an EMBL/GenBank/DDBJ whole genome shotgun (WGS) entry which is preliminary data.</text>
</comment>
<reference evidence="1 2" key="1">
    <citation type="submission" date="2018-08" db="EMBL/GenBank/DDBJ databases">
        <title>Mountain-cultivated ginseng endophyte, Burkholderia stabilis and its activity against ginseng root rot disease.</title>
        <authorList>
            <person name="Tapan Kumar M."/>
            <person name="Bae H."/>
            <person name="Shanmugam G."/>
            <person name="Jeon J."/>
        </authorList>
    </citation>
    <scope>NUCLEOTIDE SEQUENCE [LARGE SCALE GENOMIC DNA]</scope>
    <source>
        <strain evidence="1 2">EB159</strain>
    </source>
</reference>